<organism evidence="1 2">
    <name type="scientific">SAR86 cluster bacterium</name>
    <dbReference type="NCBI Taxonomy" id="2030880"/>
    <lineage>
        <taxon>Bacteria</taxon>
        <taxon>Pseudomonadati</taxon>
        <taxon>Pseudomonadota</taxon>
        <taxon>Gammaproteobacteria</taxon>
        <taxon>SAR86 cluster</taxon>
    </lineage>
</organism>
<evidence type="ECO:0000313" key="1">
    <source>
        <dbReference type="EMBL" id="RZO27348.1"/>
    </source>
</evidence>
<proteinExistence type="predicted"/>
<dbReference type="Pfam" id="PF05494">
    <property type="entry name" value="MlaC"/>
    <property type="match status" value="1"/>
</dbReference>
<dbReference type="InterPro" id="IPR042245">
    <property type="entry name" value="Tgt2/MlaC_sf"/>
</dbReference>
<evidence type="ECO:0000313" key="2">
    <source>
        <dbReference type="Proteomes" id="UP000315825"/>
    </source>
</evidence>
<dbReference type="EMBL" id="SHBE01000001">
    <property type="protein sequence ID" value="RZO27348.1"/>
    <property type="molecule type" value="Genomic_DNA"/>
</dbReference>
<accession>A0A520N1J7</accession>
<dbReference type="Proteomes" id="UP000315825">
    <property type="component" value="Unassembled WGS sequence"/>
</dbReference>
<reference evidence="1 2" key="1">
    <citation type="submission" date="2019-02" db="EMBL/GenBank/DDBJ databases">
        <title>Prokaryotic population dynamics and viral predation in marine succession experiment using metagenomics: the confinement effect.</title>
        <authorList>
            <person name="Haro-Moreno J.M."/>
            <person name="Rodriguez-Valera F."/>
            <person name="Lopez-Perez M."/>
        </authorList>
    </citation>
    <scope>NUCLEOTIDE SEQUENCE [LARGE SCALE GENOMIC DNA]</scope>
    <source>
        <strain evidence="1">MED-G159</strain>
    </source>
</reference>
<comment type="caution">
    <text evidence="1">The sequence shown here is derived from an EMBL/GenBank/DDBJ whole genome shotgun (WGS) entry which is preliminary data.</text>
</comment>
<sequence length="208" mass="24555">MLRFFCWKITILLILSSNLYSDEKSEIHSFIDDNAQYFLTVIKEEGSNFDENPEGFKEKLKNIWEPMVDVQLVSRLILNKAYKDASKEQILNFQERTKKLLLDTYVSTLLEFEDYEIFTNEKIKYNKNKTYEVEIKFDSTSSYSFITKFTIYRNKKGELKIINIIIDGINLGLTFRNQFQGVLKKEKNNLDNAIESWQPLSSEDLFSS</sequence>
<dbReference type="InterPro" id="IPR008869">
    <property type="entry name" value="MlaC/ttg2D"/>
</dbReference>
<protein>
    <submittedName>
        <fullName evidence="1">ABC transporter substrate-binding protein</fullName>
    </submittedName>
</protein>
<dbReference type="PANTHER" id="PTHR36573:SF1">
    <property type="entry name" value="INTERMEMBRANE PHOSPHOLIPID TRANSPORT SYSTEM BINDING PROTEIN MLAC"/>
    <property type="match status" value="1"/>
</dbReference>
<dbReference type="AlphaFoldDB" id="A0A520N1J7"/>
<name>A0A520N1J7_9GAMM</name>
<dbReference type="Gene3D" id="3.10.450.710">
    <property type="entry name" value="Tgt2/MlaC"/>
    <property type="match status" value="1"/>
</dbReference>
<gene>
    <name evidence="1" type="ORF">EVA92_00975</name>
</gene>
<dbReference type="PANTHER" id="PTHR36573">
    <property type="entry name" value="INTERMEMBRANE PHOSPHOLIPID TRANSPORT SYSTEM BINDING PROTEIN MLAC"/>
    <property type="match status" value="1"/>
</dbReference>